<dbReference type="InterPro" id="IPR019587">
    <property type="entry name" value="Polyketide_cyclase/dehydratase"/>
</dbReference>
<dbReference type="KEGG" id="mdu:MDUV_28990"/>
<evidence type="ECO:0000313" key="1">
    <source>
        <dbReference type="EMBL" id="BBX18039.1"/>
    </source>
</evidence>
<evidence type="ECO:0000313" key="2">
    <source>
        <dbReference type="Proteomes" id="UP000467006"/>
    </source>
</evidence>
<sequence length="141" mass="15473">MPHIAVSKEVGAPAWRIWELLADFADVSWIPVAGQVDIDGDGIGMRRSIHGTGDQPVVETLTHVDKRRRELGYTVAGSPLPVDRFEALVTVREGEHPHDSVLAWHVDFDPQGPQEAAQQAIEAVYTMMAGWLADAATQDRP</sequence>
<dbReference type="SUPFAM" id="SSF55961">
    <property type="entry name" value="Bet v1-like"/>
    <property type="match status" value="1"/>
</dbReference>
<dbReference type="InterPro" id="IPR023393">
    <property type="entry name" value="START-like_dom_sf"/>
</dbReference>
<dbReference type="OrthoDB" id="6024794at2"/>
<reference evidence="1 2" key="1">
    <citation type="journal article" date="2019" name="Emerg. Microbes Infect.">
        <title>Comprehensive subspecies identification of 175 nontuberculous mycobacteria species based on 7547 genomic profiles.</title>
        <authorList>
            <person name="Matsumoto Y."/>
            <person name="Kinjo T."/>
            <person name="Motooka D."/>
            <person name="Nabeya D."/>
            <person name="Jung N."/>
            <person name="Uechi K."/>
            <person name="Horii T."/>
            <person name="Iida T."/>
            <person name="Fujita J."/>
            <person name="Nakamura S."/>
        </authorList>
    </citation>
    <scope>NUCLEOTIDE SEQUENCE [LARGE SCALE GENOMIC DNA]</scope>
    <source>
        <strain evidence="1 2">JCM 6396</strain>
    </source>
</reference>
<dbReference type="Proteomes" id="UP000467006">
    <property type="component" value="Chromosome"/>
</dbReference>
<accession>A0A7I7K3J5</accession>
<gene>
    <name evidence="1" type="ORF">MDUV_28990</name>
</gene>
<protein>
    <submittedName>
        <fullName evidence="1">Uncharacterized protein</fullName>
    </submittedName>
</protein>
<organism evidence="1 2">
    <name type="scientific">Mycolicibacterium duvalii</name>
    <dbReference type="NCBI Taxonomy" id="39688"/>
    <lineage>
        <taxon>Bacteria</taxon>
        <taxon>Bacillati</taxon>
        <taxon>Actinomycetota</taxon>
        <taxon>Actinomycetes</taxon>
        <taxon>Mycobacteriales</taxon>
        <taxon>Mycobacteriaceae</taxon>
        <taxon>Mycolicibacterium</taxon>
    </lineage>
</organism>
<dbReference type="Pfam" id="PF10604">
    <property type="entry name" value="Polyketide_cyc2"/>
    <property type="match status" value="1"/>
</dbReference>
<proteinExistence type="predicted"/>
<dbReference type="CDD" id="cd07821">
    <property type="entry name" value="PYR_PYL_RCAR_like"/>
    <property type="match status" value="1"/>
</dbReference>
<dbReference type="EMBL" id="AP022563">
    <property type="protein sequence ID" value="BBX18039.1"/>
    <property type="molecule type" value="Genomic_DNA"/>
</dbReference>
<dbReference type="RefSeq" id="WP_098003812.1">
    <property type="nucleotide sequence ID" value="NZ_AP022563.1"/>
</dbReference>
<dbReference type="Gene3D" id="3.30.530.20">
    <property type="match status" value="1"/>
</dbReference>
<name>A0A7I7K3J5_9MYCO</name>
<keyword evidence="2" id="KW-1185">Reference proteome</keyword>
<dbReference type="AlphaFoldDB" id="A0A7I7K3J5"/>